<dbReference type="GO" id="GO:0005819">
    <property type="term" value="C:spindle"/>
    <property type="evidence" value="ECO:0007669"/>
    <property type="project" value="TreeGrafter"/>
</dbReference>
<evidence type="ECO:0000313" key="2">
    <source>
        <dbReference type="Proteomes" id="UP001378592"/>
    </source>
</evidence>
<accession>A0AAN9Z4Y0</accession>
<dbReference type="PANTHER" id="PTHR21437:SF1">
    <property type="entry name" value="WIDE AWAKE"/>
    <property type="match status" value="1"/>
</dbReference>
<protein>
    <submittedName>
        <fullName evidence="1">Uncharacterized protein</fullName>
    </submittedName>
</protein>
<proteinExistence type="predicted"/>
<dbReference type="InterPro" id="IPR039269">
    <property type="entry name" value="ANKFN1"/>
</dbReference>
<reference evidence="1 2" key="1">
    <citation type="submission" date="2024-03" db="EMBL/GenBank/DDBJ databases">
        <title>The genome assembly and annotation of the cricket Gryllus longicercus Weissman &amp; Gray.</title>
        <authorList>
            <person name="Szrajer S."/>
            <person name="Gray D."/>
            <person name="Ylla G."/>
        </authorList>
    </citation>
    <scope>NUCLEOTIDE SEQUENCE [LARGE SCALE GENOMIC DNA]</scope>
    <source>
        <strain evidence="1">DAG 2021-001</strain>
        <tissue evidence="1">Whole body minus gut</tissue>
    </source>
</reference>
<sequence length="125" mass="14079">MKVACTWDDVKSLRQDMEKSLSSSTVHFRIKLLQAAAQMQTALCMQDLGQLFHRPIKDSQGTLVISTVNYVRSPKCVSVLNSRWLPLSKVEKKLATHEEPHVGELLTAQEQITYQVSSIRLGRGL</sequence>
<comment type="caution">
    <text evidence="1">The sequence shown here is derived from an EMBL/GenBank/DDBJ whole genome shotgun (WGS) entry which is preliminary data.</text>
</comment>
<dbReference type="GO" id="GO:0061172">
    <property type="term" value="P:regulation of establishment of bipolar cell polarity"/>
    <property type="evidence" value="ECO:0007669"/>
    <property type="project" value="TreeGrafter"/>
</dbReference>
<dbReference type="EMBL" id="JAZDUA010000247">
    <property type="protein sequence ID" value="KAK7862977.1"/>
    <property type="molecule type" value="Genomic_DNA"/>
</dbReference>
<organism evidence="1 2">
    <name type="scientific">Gryllus longicercus</name>
    <dbReference type="NCBI Taxonomy" id="2509291"/>
    <lineage>
        <taxon>Eukaryota</taxon>
        <taxon>Metazoa</taxon>
        <taxon>Ecdysozoa</taxon>
        <taxon>Arthropoda</taxon>
        <taxon>Hexapoda</taxon>
        <taxon>Insecta</taxon>
        <taxon>Pterygota</taxon>
        <taxon>Neoptera</taxon>
        <taxon>Polyneoptera</taxon>
        <taxon>Orthoptera</taxon>
        <taxon>Ensifera</taxon>
        <taxon>Gryllidea</taxon>
        <taxon>Grylloidea</taxon>
        <taxon>Gryllidae</taxon>
        <taxon>Gryllinae</taxon>
        <taxon>Gryllus</taxon>
    </lineage>
</organism>
<dbReference type="Proteomes" id="UP001378592">
    <property type="component" value="Unassembled WGS sequence"/>
</dbReference>
<dbReference type="GO" id="GO:0000132">
    <property type="term" value="P:establishment of mitotic spindle orientation"/>
    <property type="evidence" value="ECO:0007669"/>
    <property type="project" value="TreeGrafter"/>
</dbReference>
<keyword evidence="2" id="KW-1185">Reference proteome</keyword>
<gene>
    <name evidence="1" type="ORF">R5R35_002036</name>
</gene>
<dbReference type="PANTHER" id="PTHR21437">
    <property type="entry name" value="WIDE AWAKE"/>
    <property type="match status" value="1"/>
</dbReference>
<name>A0AAN9Z4Y0_9ORTH</name>
<dbReference type="AlphaFoldDB" id="A0AAN9Z4Y0"/>
<evidence type="ECO:0000313" key="1">
    <source>
        <dbReference type="EMBL" id="KAK7862977.1"/>
    </source>
</evidence>